<reference evidence="4" key="1">
    <citation type="submission" date="2023-06" db="EMBL/GenBank/DDBJ databases">
        <title>Survivors Of The Sea: Transcriptome response of Skeletonema marinoi to long-term dormancy.</title>
        <authorList>
            <person name="Pinder M.I.M."/>
            <person name="Kourtchenko O."/>
            <person name="Robertson E.K."/>
            <person name="Larsson T."/>
            <person name="Maumus F."/>
            <person name="Osuna-Cruz C.M."/>
            <person name="Vancaester E."/>
            <person name="Stenow R."/>
            <person name="Vandepoele K."/>
            <person name="Ploug H."/>
            <person name="Bruchert V."/>
            <person name="Godhe A."/>
            <person name="Topel M."/>
        </authorList>
    </citation>
    <scope>NUCLEOTIDE SEQUENCE</scope>
    <source>
        <strain evidence="4">R05AC</strain>
    </source>
</reference>
<name>A0AAD8Y7Y3_9STRA</name>
<keyword evidence="1" id="KW-0863">Zinc-finger</keyword>
<sequence length="523" mass="58275">MSDRPKRPKATAPSAITRSKRSRIDRGECGDGVSCSCCRKDINVNADHVVLKPCMCVICTRCLSNEHAKRGSRALCCPLCDKKATSHRYYSSRTPDDEDILSTECPYEGEPTADDIRQNLPKKYLEQQEGMEGFKRLAEGESIAVLDAFRLKKVGEKVEKLTCAETLSQHIETEDEMESYCSKVGRFMAFLHELIAQPSIIQKNDVPSLRPADIVDYCVDRNSQSPLLSSLFGLATGKHCPDVDKITLEDGDHISHQSQFLAVSLAEGMLLRSISRYPGVFQRMLFEQLSMEGISQPCLNLLSALRIVPSRNYASKTKSKELIEEWIQETTQLDPLDLFMANQDNLGMQQKSKQALNFQFTVFQDIVIPKSTLFDLGIYGENRLSRKKTSWAELCYDDADNNTLAQNIIGVCDKAKQYHSEFIMEDIRATILLCMSGDIPGKKGASIPRLGRIVSTDVNSELSSRSQTVVHTPSSDGAIRALPIPSESDRVIGSGSMYKNKCANITLFAIGESIQRINDPDDC</sequence>
<accession>A0AAD8Y7Y3</accession>
<evidence type="ECO:0000313" key="5">
    <source>
        <dbReference type="Proteomes" id="UP001224775"/>
    </source>
</evidence>
<feature type="domain" description="RING-type" evidence="3">
    <location>
        <begin position="35"/>
        <end position="81"/>
    </location>
</feature>
<keyword evidence="5" id="KW-1185">Reference proteome</keyword>
<gene>
    <name evidence="4" type="ORF">QTG54_007934</name>
</gene>
<evidence type="ECO:0000256" key="1">
    <source>
        <dbReference type="PROSITE-ProRule" id="PRU00175"/>
    </source>
</evidence>
<dbReference type="EMBL" id="JATAAI010000013">
    <property type="protein sequence ID" value="KAK1741456.1"/>
    <property type="molecule type" value="Genomic_DNA"/>
</dbReference>
<keyword evidence="1" id="KW-0479">Metal-binding</keyword>
<feature type="region of interest" description="Disordered" evidence="2">
    <location>
        <begin position="1"/>
        <end position="23"/>
    </location>
</feature>
<dbReference type="InterPro" id="IPR001841">
    <property type="entry name" value="Znf_RING"/>
</dbReference>
<dbReference type="GO" id="GO:0008270">
    <property type="term" value="F:zinc ion binding"/>
    <property type="evidence" value="ECO:0007669"/>
    <property type="project" value="UniProtKB-KW"/>
</dbReference>
<proteinExistence type="predicted"/>
<evidence type="ECO:0000313" key="4">
    <source>
        <dbReference type="EMBL" id="KAK1741456.1"/>
    </source>
</evidence>
<dbReference type="PROSITE" id="PS50089">
    <property type="entry name" value="ZF_RING_2"/>
    <property type="match status" value="1"/>
</dbReference>
<comment type="caution">
    <text evidence="4">The sequence shown here is derived from an EMBL/GenBank/DDBJ whole genome shotgun (WGS) entry which is preliminary data.</text>
</comment>
<evidence type="ECO:0000259" key="3">
    <source>
        <dbReference type="PROSITE" id="PS50089"/>
    </source>
</evidence>
<dbReference type="Proteomes" id="UP001224775">
    <property type="component" value="Unassembled WGS sequence"/>
</dbReference>
<dbReference type="AlphaFoldDB" id="A0AAD8Y7Y3"/>
<organism evidence="4 5">
    <name type="scientific">Skeletonema marinoi</name>
    <dbReference type="NCBI Taxonomy" id="267567"/>
    <lineage>
        <taxon>Eukaryota</taxon>
        <taxon>Sar</taxon>
        <taxon>Stramenopiles</taxon>
        <taxon>Ochrophyta</taxon>
        <taxon>Bacillariophyta</taxon>
        <taxon>Coscinodiscophyceae</taxon>
        <taxon>Thalassiosirophycidae</taxon>
        <taxon>Thalassiosirales</taxon>
        <taxon>Skeletonemataceae</taxon>
        <taxon>Skeletonema</taxon>
        <taxon>Skeletonema marinoi-dohrnii complex</taxon>
    </lineage>
</organism>
<evidence type="ECO:0000256" key="2">
    <source>
        <dbReference type="SAM" id="MobiDB-lite"/>
    </source>
</evidence>
<keyword evidence="1" id="KW-0862">Zinc</keyword>
<protein>
    <recommendedName>
        <fullName evidence="3">RING-type domain-containing protein</fullName>
    </recommendedName>
</protein>